<accession>A0ABY4XD59</accession>
<keyword evidence="1" id="KW-1133">Transmembrane helix</keyword>
<gene>
    <name evidence="4" type="ORF">LHA26_18665</name>
</gene>
<dbReference type="Proteomes" id="UP001056937">
    <property type="component" value="Chromosome 2"/>
</dbReference>
<evidence type="ECO:0000259" key="3">
    <source>
        <dbReference type="Pfam" id="PF16220"/>
    </source>
</evidence>
<dbReference type="InterPro" id="IPR032623">
    <property type="entry name" value="FecR_N"/>
</dbReference>
<protein>
    <submittedName>
        <fullName evidence="4">FecR domain-containing protein</fullName>
    </submittedName>
</protein>
<reference evidence="4" key="1">
    <citation type="journal article" date="2022" name="Toxins">
        <title>Genomic Analysis of Sphingopyxis sp. USTB-05 for Biodegrading Cyanobacterial Hepatotoxins.</title>
        <authorList>
            <person name="Liu C."/>
            <person name="Xu Q."/>
            <person name="Zhao Z."/>
            <person name="Zhang H."/>
            <person name="Liu X."/>
            <person name="Yin C."/>
            <person name="Liu Y."/>
            <person name="Yan H."/>
        </authorList>
    </citation>
    <scope>NUCLEOTIDE SEQUENCE</scope>
    <source>
        <strain evidence="4">NBD5</strain>
    </source>
</reference>
<dbReference type="InterPro" id="IPR012373">
    <property type="entry name" value="Ferrdict_sens_TM"/>
</dbReference>
<evidence type="ECO:0000259" key="2">
    <source>
        <dbReference type="Pfam" id="PF04773"/>
    </source>
</evidence>
<dbReference type="EMBL" id="CP084931">
    <property type="protein sequence ID" value="USI74774.1"/>
    <property type="molecule type" value="Genomic_DNA"/>
</dbReference>
<evidence type="ECO:0000313" key="5">
    <source>
        <dbReference type="Proteomes" id="UP001056937"/>
    </source>
</evidence>
<feature type="domain" description="FecR N-terminal" evidence="3">
    <location>
        <begin position="5"/>
        <end position="44"/>
    </location>
</feature>
<dbReference type="PIRSF" id="PIRSF018266">
    <property type="entry name" value="FecR"/>
    <property type="match status" value="1"/>
</dbReference>
<dbReference type="Pfam" id="PF16220">
    <property type="entry name" value="DUF4880"/>
    <property type="match status" value="1"/>
</dbReference>
<dbReference type="Gene3D" id="2.60.120.1440">
    <property type="match status" value="1"/>
</dbReference>
<keyword evidence="1" id="KW-0812">Transmembrane</keyword>
<sequence length="316" mass="33313">MIDERACLWVARLDRGLSAAERAALESWLAADGRHRGALLRAQAAMSLLDRGRALSGGEAEPEAGAGAGAIARPDRRAALRLGGGALAASLVAALGWRAWPRGRRITTAIGEIRHLPLDDGSVAVVNSGSRLVVAFRPERRAIALARGEAWFQVAHNRARPFVVRAGDAEIEAVGTAFDVRRDGDATEVTVTEGVVRITAPGAAPRLLAAGDQARIGADGVAIAALAPGASDRRLAWREGRIVLDDTSLAAAAAEFNRYHDDQLVVDERLAARRVVGWFQTDDLEGFARAGAAMVGGRVDRVPGGWRIVPKNSSPG</sequence>
<name>A0ABY4XD59_9SPHN</name>
<keyword evidence="1" id="KW-0472">Membrane</keyword>
<keyword evidence="5" id="KW-1185">Reference proteome</keyword>
<feature type="domain" description="FecR protein" evidence="2">
    <location>
        <begin position="105"/>
        <end position="197"/>
    </location>
</feature>
<dbReference type="PANTHER" id="PTHR30273">
    <property type="entry name" value="PERIPLASMIC SIGNAL SENSOR AND SIGMA FACTOR ACTIVATOR FECR-RELATED"/>
    <property type="match status" value="1"/>
</dbReference>
<dbReference type="Pfam" id="PF04773">
    <property type="entry name" value="FecR"/>
    <property type="match status" value="1"/>
</dbReference>
<evidence type="ECO:0000256" key="1">
    <source>
        <dbReference type="SAM" id="Phobius"/>
    </source>
</evidence>
<organism evidence="4 5">
    <name type="scientific">Sphingomonas morindae</name>
    <dbReference type="NCBI Taxonomy" id="1541170"/>
    <lineage>
        <taxon>Bacteria</taxon>
        <taxon>Pseudomonadati</taxon>
        <taxon>Pseudomonadota</taxon>
        <taxon>Alphaproteobacteria</taxon>
        <taxon>Sphingomonadales</taxon>
        <taxon>Sphingomonadaceae</taxon>
        <taxon>Sphingomonas</taxon>
    </lineage>
</organism>
<dbReference type="PANTHER" id="PTHR30273:SF2">
    <property type="entry name" value="PROTEIN FECR"/>
    <property type="match status" value="1"/>
</dbReference>
<dbReference type="RefSeq" id="WP_252168588.1">
    <property type="nucleotide sequence ID" value="NZ_CP084931.1"/>
</dbReference>
<evidence type="ECO:0000313" key="4">
    <source>
        <dbReference type="EMBL" id="USI74774.1"/>
    </source>
</evidence>
<proteinExistence type="predicted"/>
<feature type="transmembrane region" description="Helical" evidence="1">
    <location>
        <begin position="79"/>
        <end position="100"/>
    </location>
</feature>
<dbReference type="InterPro" id="IPR006860">
    <property type="entry name" value="FecR"/>
</dbReference>